<dbReference type="EMBL" id="QGDI01000002">
    <property type="protein sequence ID" value="PWJ14750.1"/>
    <property type="molecule type" value="Genomic_DNA"/>
</dbReference>
<organism evidence="3 4">
    <name type="scientific">Ruminococcus flavefaciens</name>
    <dbReference type="NCBI Taxonomy" id="1265"/>
    <lineage>
        <taxon>Bacteria</taxon>
        <taxon>Bacillati</taxon>
        <taxon>Bacillota</taxon>
        <taxon>Clostridia</taxon>
        <taxon>Eubacteriales</taxon>
        <taxon>Oscillospiraceae</taxon>
        <taxon>Ruminococcus</taxon>
    </lineage>
</organism>
<dbReference type="Pfam" id="PF00498">
    <property type="entry name" value="FHA"/>
    <property type="match status" value="1"/>
</dbReference>
<protein>
    <submittedName>
        <fullName evidence="3">FHA domain protein</fullName>
    </submittedName>
</protein>
<dbReference type="Gene3D" id="2.60.200.20">
    <property type="match status" value="1"/>
</dbReference>
<dbReference type="InterPro" id="IPR000253">
    <property type="entry name" value="FHA_dom"/>
</dbReference>
<evidence type="ECO:0000313" key="4">
    <source>
        <dbReference type="Proteomes" id="UP000245720"/>
    </source>
</evidence>
<evidence type="ECO:0000259" key="2">
    <source>
        <dbReference type="PROSITE" id="PS50006"/>
    </source>
</evidence>
<dbReference type="RefSeq" id="WP_164168861.1">
    <property type="nucleotide sequence ID" value="NZ_CACVSX010000010.1"/>
</dbReference>
<dbReference type="InterPro" id="IPR050923">
    <property type="entry name" value="Cell_Proc_Reg/RNA_Proc"/>
</dbReference>
<dbReference type="AlphaFoldDB" id="A0A315Y3C0"/>
<name>A0A315Y3C0_RUMFL</name>
<evidence type="ECO:0000313" key="3">
    <source>
        <dbReference type="EMBL" id="PWJ14750.1"/>
    </source>
</evidence>
<feature type="region of interest" description="Disordered" evidence="1">
    <location>
        <begin position="206"/>
        <end position="228"/>
    </location>
</feature>
<dbReference type="SUPFAM" id="SSF49879">
    <property type="entry name" value="SMAD/FHA domain"/>
    <property type="match status" value="1"/>
</dbReference>
<dbReference type="Proteomes" id="UP000245720">
    <property type="component" value="Unassembled WGS sequence"/>
</dbReference>
<proteinExistence type="predicted"/>
<dbReference type="InterPro" id="IPR008984">
    <property type="entry name" value="SMAD_FHA_dom_sf"/>
</dbReference>
<gene>
    <name evidence="3" type="ORF">IE37_00736</name>
</gene>
<dbReference type="SMART" id="SM00240">
    <property type="entry name" value="FHA"/>
    <property type="match status" value="1"/>
</dbReference>
<accession>A0A315Y3C0</accession>
<reference evidence="3 4" key="1">
    <citation type="submission" date="2018-05" db="EMBL/GenBank/DDBJ databases">
        <title>The Hungate 1000. A catalogue of reference genomes from the rumen microbiome.</title>
        <authorList>
            <person name="Kelly W."/>
        </authorList>
    </citation>
    <scope>NUCLEOTIDE SEQUENCE [LARGE SCALE GENOMIC DNA]</scope>
    <source>
        <strain evidence="3 4">SAb67</strain>
    </source>
</reference>
<dbReference type="PROSITE" id="PS50006">
    <property type="entry name" value="FHA_DOMAIN"/>
    <property type="match status" value="1"/>
</dbReference>
<feature type="domain" description="FHA" evidence="2">
    <location>
        <begin position="264"/>
        <end position="310"/>
    </location>
</feature>
<sequence>MAGSVTTKLLYQNCDTFMQAGLKKKDRIDEDQLQLINSKRDIGFLGIRWEKTATRNVFKYNVSNMTALSEYIKQTMPQEKYFSIINQFQKIYEFCARTEGLSADNLLLSDLKNVYYDVERQKVFVAYLPLSENIYKCSNVVKFLSKLNKNASITITNGTVMQKYSFSLEDLMGKQNSKTPKNGGMSYAQLYTLLHDVLSIPVEDPVPAADTAADSPSPAAAAGADVPADDDGDHTILVNRRSSDCLAYLKDENNREFPIDHVPFTIGRRPDNDLSLTDKGTVSKVHAAIGFEDGQWFVEDRGSANGTFLNDFAENARRISKETITSGDVIYIYDAPFVFTVNSGDAATVIVGAAGKKQEPPKNKVKKIAYFINGSSNERIPVFVYPFTCAELSGIVIDRESNGSRHNICIENISCNSLSVEGSDVPAGEKTVIFSGCNFLYHGISYTFYEEN</sequence>
<dbReference type="PANTHER" id="PTHR23308">
    <property type="entry name" value="NUCLEAR INHIBITOR OF PROTEIN PHOSPHATASE-1"/>
    <property type="match status" value="1"/>
</dbReference>
<comment type="caution">
    <text evidence="3">The sequence shown here is derived from an EMBL/GenBank/DDBJ whole genome shotgun (WGS) entry which is preliminary data.</text>
</comment>
<evidence type="ECO:0000256" key="1">
    <source>
        <dbReference type="SAM" id="MobiDB-lite"/>
    </source>
</evidence>
<dbReference type="CDD" id="cd00060">
    <property type="entry name" value="FHA"/>
    <property type="match status" value="1"/>
</dbReference>
<feature type="compositionally biased region" description="Low complexity" evidence="1">
    <location>
        <begin position="206"/>
        <end position="226"/>
    </location>
</feature>